<reference evidence="1" key="1">
    <citation type="submission" date="2020-06" db="EMBL/GenBank/DDBJ databases">
        <authorList>
            <person name="Li T."/>
            <person name="Hu X."/>
            <person name="Zhang T."/>
            <person name="Song X."/>
            <person name="Zhang H."/>
            <person name="Dai N."/>
            <person name="Sheng W."/>
            <person name="Hou X."/>
            <person name="Wei L."/>
        </authorList>
    </citation>
    <scope>NUCLEOTIDE SEQUENCE</scope>
    <source>
        <strain evidence="1">G02</strain>
        <tissue evidence="1">Leaf</tissue>
    </source>
</reference>
<gene>
    <name evidence="1" type="ORF">Sradi_4400200</name>
</gene>
<name>A0AAW2NQ74_SESRA</name>
<dbReference type="AlphaFoldDB" id="A0AAW2NQ74"/>
<protein>
    <recommendedName>
        <fullName evidence="2">Reverse transcriptase</fullName>
    </recommendedName>
</protein>
<evidence type="ECO:0000313" key="1">
    <source>
        <dbReference type="EMBL" id="KAL0345689.1"/>
    </source>
</evidence>
<accession>A0AAW2NQ74</accession>
<dbReference type="EMBL" id="JACGWJ010000019">
    <property type="protein sequence ID" value="KAL0345689.1"/>
    <property type="molecule type" value="Genomic_DNA"/>
</dbReference>
<dbReference type="PANTHER" id="PTHR33116:SF80">
    <property type="entry name" value="REVERSE TRANSCRIPTASE ZINC-BINDING DOMAIN-CONTAINING PROTEIN"/>
    <property type="match status" value="1"/>
</dbReference>
<sequence>MAFFDIAEEKSPGPDGYSSGFFKAAWPIVGEEVTRAILDFFHNGKMLRQVNHIACSHSQDCKPLFQRVDERIKGWEGIPIIADRVQLIQSVLMALNAYWAMAFILPKGIIRKVEKLLRTFLWKGQSRADMPRSHGVKSAALRRREAWYS</sequence>
<evidence type="ECO:0008006" key="2">
    <source>
        <dbReference type="Google" id="ProtNLM"/>
    </source>
</evidence>
<reference evidence="1" key="2">
    <citation type="journal article" date="2024" name="Plant">
        <title>Genomic evolution and insights into agronomic trait innovations of Sesamum species.</title>
        <authorList>
            <person name="Miao H."/>
            <person name="Wang L."/>
            <person name="Qu L."/>
            <person name="Liu H."/>
            <person name="Sun Y."/>
            <person name="Le M."/>
            <person name="Wang Q."/>
            <person name="Wei S."/>
            <person name="Zheng Y."/>
            <person name="Lin W."/>
            <person name="Duan Y."/>
            <person name="Cao H."/>
            <person name="Xiong S."/>
            <person name="Wang X."/>
            <person name="Wei L."/>
            <person name="Li C."/>
            <person name="Ma Q."/>
            <person name="Ju M."/>
            <person name="Zhao R."/>
            <person name="Li G."/>
            <person name="Mu C."/>
            <person name="Tian Q."/>
            <person name="Mei H."/>
            <person name="Zhang T."/>
            <person name="Gao T."/>
            <person name="Zhang H."/>
        </authorList>
    </citation>
    <scope>NUCLEOTIDE SEQUENCE</scope>
    <source>
        <strain evidence="1">G02</strain>
    </source>
</reference>
<organism evidence="1">
    <name type="scientific">Sesamum radiatum</name>
    <name type="common">Black benniseed</name>
    <dbReference type="NCBI Taxonomy" id="300843"/>
    <lineage>
        <taxon>Eukaryota</taxon>
        <taxon>Viridiplantae</taxon>
        <taxon>Streptophyta</taxon>
        <taxon>Embryophyta</taxon>
        <taxon>Tracheophyta</taxon>
        <taxon>Spermatophyta</taxon>
        <taxon>Magnoliopsida</taxon>
        <taxon>eudicotyledons</taxon>
        <taxon>Gunneridae</taxon>
        <taxon>Pentapetalae</taxon>
        <taxon>asterids</taxon>
        <taxon>lamiids</taxon>
        <taxon>Lamiales</taxon>
        <taxon>Pedaliaceae</taxon>
        <taxon>Sesamum</taxon>
    </lineage>
</organism>
<dbReference type="PANTHER" id="PTHR33116">
    <property type="entry name" value="REVERSE TRANSCRIPTASE ZINC-BINDING DOMAIN-CONTAINING PROTEIN-RELATED-RELATED"/>
    <property type="match status" value="1"/>
</dbReference>
<proteinExistence type="predicted"/>
<comment type="caution">
    <text evidence="1">The sequence shown here is derived from an EMBL/GenBank/DDBJ whole genome shotgun (WGS) entry which is preliminary data.</text>
</comment>